<proteinExistence type="predicted"/>
<feature type="transmembrane region" description="Helical" evidence="1">
    <location>
        <begin position="130"/>
        <end position="154"/>
    </location>
</feature>
<gene>
    <name evidence="2" type="ORF">FWILDA_LOCUS12405</name>
</gene>
<feature type="non-terminal residue" evidence="2">
    <location>
        <position position="1"/>
    </location>
</feature>
<keyword evidence="1" id="KW-0812">Transmembrane</keyword>
<dbReference type="Proteomes" id="UP001153678">
    <property type="component" value="Unassembled WGS sequence"/>
</dbReference>
<dbReference type="OrthoDB" id="2327125at2759"/>
<sequence>SIENRLIHYGSSRQSRRNAPCYLAISSGSYFATSIHKSSWPERGQEKSKFTGLPIWSNAPCLHNPPPVSKMAPASKMTTLTCVSAFVTGVASLVCIYKTIKRDKRKQDGPSLIRIYGSINEERDVNIWTLFLFDNIITAYIIATFIALIAGLVFGGVGKLRAIFGIFHNILEVFIVAALCHRTKAHYAAGILVTLVCSVFVTGTISQLPWYWDSMFFKFQGKFDPGFYSTGPLHLVDHEKTNERSLKNLRYLTIASLVHLIGNIFNVVGNDSGSSYDEYIPFVILYQLSDIRHLRALLGEIQQQLPNCQYNCFGFIFLLLWGASASAITILIGINEHLQIRYTVNTYNPQEESLKLNRLDFEKEYTIFARGQCCPKAGTNGIFELGPVDFTATETIEYRSQPCAKAMTTGTDPQGSYHNDNLNFVTEGQCVMSNNGLQTSVWLPSFPRGIFSSDRNYF</sequence>
<evidence type="ECO:0000313" key="2">
    <source>
        <dbReference type="EMBL" id="CAI2186100.1"/>
    </source>
</evidence>
<dbReference type="AlphaFoldDB" id="A0A9W4SYB7"/>
<accession>A0A9W4SYB7</accession>
<evidence type="ECO:0000313" key="3">
    <source>
        <dbReference type="Proteomes" id="UP001153678"/>
    </source>
</evidence>
<protein>
    <submittedName>
        <fullName evidence="2">6953_t:CDS:1</fullName>
    </submittedName>
</protein>
<feature type="transmembrane region" description="Helical" evidence="1">
    <location>
        <begin position="77"/>
        <end position="97"/>
    </location>
</feature>
<dbReference type="EMBL" id="CAMKVN010004007">
    <property type="protein sequence ID" value="CAI2186100.1"/>
    <property type="molecule type" value="Genomic_DNA"/>
</dbReference>
<feature type="transmembrane region" description="Helical" evidence="1">
    <location>
        <begin position="187"/>
        <end position="212"/>
    </location>
</feature>
<feature type="transmembrane region" description="Helical" evidence="1">
    <location>
        <begin position="313"/>
        <end position="334"/>
    </location>
</feature>
<comment type="caution">
    <text evidence="2">The sequence shown here is derived from an EMBL/GenBank/DDBJ whole genome shotgun (WGS) entry which is preliminary data.</text>
</comment>
<evidence type="ECO:0000256" key="1">
    <source>
        <dbReference type="SAM" id="Phobius"/>
    </source>
</evidence>
<organism evidence="2 3">
    <name type="scientific">Funneliformis geosporum</name>
    <dbReference type="NCBI Taxonomy" id="1117311"/>
    <lineage>
        <taxon>Eukaryota</taxon>
        <taxon>Fungi</taxon>
        <taxon>Fungi incertae sedis</taxon>
        <taxon>Mucoromycota</taxon>
        <taxon>Glomeromycotina</taxon>
        <taxon>Glomeromycetes</taxon>
        <taxon>Glomerales</taxon>
        <taxon>Glomeraceae</taxon>
        <taxon>Funneliformis</taxon>
    </lineage>
</organism>
<feature type="transmembrane region" description="Helical" evidence="1">
    <location>
        <begin position="160"/>
        <end position="180"/>
    </location>
</feature>
<reference evidence="2" key="1">
    <citation type="submission" date="2022-08" db="EMBL/GenBank/DDBJ databases">
        <authorList>
            <person name="Kallberg Y."/>
            <person name="Tangrot J."/>
            <person name="Rosling A."/>
        </authorList>
    </citation>
    <scope>NUCLEOTIDE SEQUENCE</scope>
    <source>
        <strain evidence="2">Wild A</strain>
    </source>
</reference>
<name>A0A9W4SYB7_9GLOM</name>
<keyword evidence="3" id="KW-1185">Reference proteome</keyword>
<keyword evidence="1" id="KW-1133">Transmembrane helix</keyword>
<keyword evidence="1" id="KW-0472">Membrane</keyword>